<dbReference type="Proteomes" id="UP000198704">
    <property type="component" value="Unassembled WGS sequence"/>
</dbReference>
<evidence type="ECO:0000313" key="11">
    <source>
        <dbReference type="Proteomes" id="UP000198704"/>
    </source>
</evidence>
<reference evidence="11" key="1">
    <citation type="submission" date="2016-10" db="EMBL/GenBank/DDBJ databases">
        <authorList>
            <person name="Varghese N."/>
            <person name="Submissions S."/>
        </authorList>
    </citation>
    <scope>NUCLEOTIDE SEQUENCE [LARGE SCALE GENOMIC DNA]</scope>
    <source>
        <strain evidence="11">BL47</strain>
    </source>
</reference>
<keyword evidence="6 8" id="KW-0067">ATP-binding</keyword>
<comment type="similarity">
    <text evidence="2 8">Belongs to the SAICAR synthetase family.</text>
</comment>
<protein>
    <recommendedName>
        <fullName evidence="8">Phosphoribosylaminoimidazole-succinocarboxamide synthase</fullName>
        <ecNumber evidence="8">6.3.2.6</ecNumber>
    </recommendedName>
    <alternativeName>
        <fullName evidence="8">SAICAR synthetase</fullName>
    </alternativeName>
</protein>
<evidence type="ECO:0000256" key="5">
    <source>
        <dbReference type="ARBA" id="ARBA00022755"/>
    </source>
</evidence>
<dbReference type="EMBL" id="FNHS01000006">
    <property type="protein sequence ID" value="SDN16185.1"/>
    <property type="molecule type" value="Genomic_DNA"/>
</dbReference>
<dbReference type="PANTHER" id="PTHR43700:SF1">
    <property type="entry name" value="PHOSPHORIBOSYLAMINOIMIDAZOLE-SUCCINOCARBOXAMIDE SYNTHASE"/>
    <property type="match status" value="1"/>
</dbReference>
<dbReference type="OrthoDB" id="9801549at2"/>
<dbReference type="SUPFAM" id="SSF56104">
    <property type="entry name" value="SAICAR synthase-like"/>
    <property type="match status" value="1"/>
</dbReference>
<evidence type="ECO:0000256" key="6">
    <source>
        <dbReference type="ARBA" id="ARBA00022840"/>
    </source>
</evidence>
<dbReference type="NCBIfam" id="NF009251">
    <property type="entry name" value="PRK12607.1"/>
    <property type="match status" value="1"/>
</dbReference>
<name>A0A1G9Z5B9_9HYPH</name>
<sequence>MNSAALAPHAHQILSEATLPGLPNHYRGKVRDNYDLADGRRILITTDRISAFDRPLAAIPFKGQVLTQTARYWFERTADLCPNHVLAYPDPNVVVGRRLDILPVEVVVRGYLAGTTSTSVLTRYRAGEREMYGHRFPEGMRPNERLPQAIITPTTKAFDGGHDEPLTEAEILGRDLLTAEQWRTVSAAALALFARGQTLAAERGLILADTKYEFGTDPDGRIVLADEIHTPDSSRYWFAQSYPERFAAGAAPESFDKDFVRNWVVARCDPYKDAIPEIPADVILETAAVYIRAYETITGATFALPDPAEVPLDRVSRNIEAYLAGHPQR</sequence>
<keyword evidence="3 8" id="KW-0436">Ligase</keyword>
<dbReference type="STRING" id="582672.SAMN05216360_106109"/>
<dbReference type="GO" id="GO:0005737">
    <property type="term" value="C:cytoplasm"/>
    <property type="evidence" value="ECO:0007669"/>
    <property type="project" value="TreeGrafter"/>
</dbReference>
<dbReference type="InterPro" id="IPR028923">
    <property type="entry name" value="SAICAR_synt/ADE2_N"/>
</dbReference>
<evidence type="ECO:0000256" key="3">
    <source>
        <dbReference type="ARBA" id="ARBA00022598"/>
    </source>
</evidence>
<evidence type="ECO:0000259" key="9">
    <source>
        <dbReference type="Pfam" id="PF01259"/>
    </source>
</evidence>
<keyword evidence="4 8" id="KW-0547">Nucleotide-binding</keyword>
<organism evidence="10 11">
    <name type="scientific">Methylobacterium phyllostachyos</name>
    <dbReference type="NCBI Taxonomy" id="582672"/>
    <lineage>
        <taxon>Bacteria</taxon>
        <taxon>Pseudomonadati</taxon>
        <taxon>Pseudomonadota</taxon>
        <taxon>Alphaproteobacteria</taxon>
        <taxon>Hyphomicrobiales</taxon>
        <taxon>Methylobacteriaceae</taxon>
        <taxon>Methylobacterium</taxon>
    </lineage>
</organism>
<dbReference type="GO" id="GO:0005524">
    <property type="term" value="F:ATP binding"/>
    <property type="evidence" value="ECO:0007669"/>
    <property type="project" value="UniProtKB-KW"/>
</dbReference>
<dbReference type="Pfam" id="PF01259">
    <property type="entry name" value="SAICAR_synt"/>
    <property type="match status" value="1"/>
</dbReference>
<dbReference type="GO" id="GO:0004639">
    <property type="term" value="F:phosphoribosylaminoimidazolesuccinocarboxamide synthase activity"/>
    <property type="evidence" value="ECO:0007669"/>
    <property type="project" value="UniProtKB-UniRule"/>
</dbReference>
<evidence type="ECO:0000313" key="10">
    <source>
        <dbReference type="EMBL" id="SDN16185.1"/>
    </source>
</evidence>
<dbReference type="HAMAP" id="MF_00137">
    <property type="entry name" value="SAICAR_synth"/>
    <property type="match status" value="1"/>
</dbReference>
<dbReference type="Gene3D" id="3.30.470.20">
    <property type="entry name" value="ATP-grasp fold, B domain"/>
    <property type="match status" value="1"/>
</dbReference>
<evidence type="ECO:0000256" key="8">
    <source>
        <dbReference type="HAMAP-Rule" id="MF_00137"/>
    </source>
</evidence>
<dbReference type="NCBIfam" id="NF010568">
    <property type="entry name" value="PRK13961.1"/>
    <property type="match status" value="1"/>
</dbReference>
<dbReference type="UniPathway" id="UPA00074">
    <property type="reaction ID" value="UER00131"/>
</dbReference>
<evidence type="ECO:0000256" key="4">
    <source>
        <dbReference type="ARBA" id="ARBA00022741"/>
    </source>
</evidence>
<keyword evidence="5 8" id="KW-0658">Purine biosynthesis</keyword>
<dbReference type="PROSITE" id="PS01058">
    <property type="entry name" value="SAICAR_SYNTHETASE_2"/>
    <property type="match status" value="1"/>
</dbReference>
<evidence type="ECO:0000256" key="1">
    <source>
        <dbReference type="ARBA" id="ARBA00004672"/>
    </source>
</evidence>
<accession>A0A1G9Z5B9</accession>
<comment type="pathway">
    <text evidence="1 8">Purine metabolism; IMP biosynthesis via de novo pathway; 5-amino-1-(5-phospho-D-ribosyl)imidazole-4-carboxamide from 5-amino-1-(5-phospho-D-ribosyl)imidazole-4-carboxylate: step 1/2.</text>
</comment>
<gene>
    <name evidence="8" type="primary">purC</name>
    <name evidence="10" type="ORF">SAMN05216360_106109</name>
</gene>
<dbReference type="CDD" id="cd01414">
    <property type="entry name" value="SAICAR_synt_Sc"/>
    <property type="match status" value="1"/>
</dbReference>
<dbReference type="GO" id="GO:0006189">
    <property type="term" value="P:'de novo' IMP biosynthetic process"/>
    <property type="evidence" value="ECO:0007669"/>
    <property type="project" value="UniProtKB-UniRule"/>
</dbReference>
<dbReference type="InterPro" id="IPR018236">
    <property type="entry name" value="SAICAR_synthetase_CS"/>
</dbReference>
<dbReference type="AlphaFoldDB" id="A0A1G9Z5B9"/>
<comment type="catalytic activity">
    <reaction evidence="7 8">
        <text>5-amino-1-(5-phospho-D-ribosyl)imidazole-4-carboxylate + L-aspartate + ATP = (2S)-2-[5-amino-1-(5-phospho-beta-D-ribosyl)imidazole-4-carboxamido]succinate + ADP + phosphate + 2 H(+)</text>
        <dbReference type="Rhea" id="RHEA:22628"/>
        <dbReference type="ChEBI" id="CHEBI:15378"/>
        <dbReference type="ChEBI" id="CHEBI:29991"/>
        <dbReference type="ChEBI" id="CHEBI:30616"/>
        <dbReference type="ChEBI" id="CHEBI:43474"/>
        <dbReference type="ChEBI" id="CHEBI:58443"/>
        <dbReference type="ChEBI" id="CHEBI:77657"/>
        <dbReference type="ChEBI" id="CHEBI:456216"/>
        <dbReference type="EC" id="6.3.2.6"/>
    </reaction>
</comment>
<dbReference type="PANTHER" id="PTHR43700">
    <property type="entry name" value="PHOSPHORIBOSYLAMINOIMIDAZOLE-SUCCINOCARBOXAMIDE SYNTHASE"/>
    <property type="match status" value="1"/>
</dbReference>
<dbReference type="EC" id="6.3.2.6" evidence="8"/>
<feature type="domain" description="SAICAR synthetase/ADE2 N-terminal" evidence="9">
    <location>
        <begin position="25"/>
        <end position="276"/>
    </location>
</feature>
<keyword evidence="11" id="KW-1185">Reference proteome</keyword>
<proteinExistence type="inferred from homology"/>
<dbReference type="RefSeq" id="WP_091715862.1">
    <property type="nucleotide sequence ID" value="NZ_FNHS01000006.1"/>
</dbReference>
<dbReference type="Gene3D" id="3.30.200.20">
    <property type="entry name" value="Phosphorylase Kinase, domain 1"/>
    <property type="match status" value="1"/>
</dbReference>
<dbReference type="PROSITE" id="PS01057">
    <property type="entry name" value="SAICAR_SYNTHETASE_1"/>
    <property type="match status" value="1"/>
</dbReference>
<evidence type="ECO:0000256" key="7">
    <source>
        <dbReference type="ARBA" id="ARBA00048475"/>
    </source>
</evidence>
<evidence type="ECO:0000256" key="2">
    <source>
        <dbReference type="ARBA" id="ARBA00010190"/>
    </source>
</evidence>